<dbReference type="Proteomes" id="UP000054653">
    <property type="component" value="Unassembled WGS sequence"/>
</dbReference>
<sequence>MFCSCLGSNQGPSACEADVITTTLQEHGSGPWIEIAMQYYSNNALANVIDDECTIKMHSFSGRRFGKIVCQNQCRLPIQEWTSRK</sequence>
<name>A0A0V1D2Y6_TRIBR</name>
<dbReference type="EMBL" id="JYDI01000050">
    <property type="protein sequence ID" value="KRY55783.1"/>
    <property type="molecule type" value="Genomic_DNA"/>
</dbReference>
<accession>A0A0V1D2Y6</accession>
<keyword evidence="2" id="KW-1185">Reference proteome</keyword>
<evidence type="ECO:0000313" key="2">
    <source>
        <dbReference type="Proteomes" id="UP000054653"/>
    </source>
</evidence>
<dbReference type="AlphaFoldDB" id="A0A0V1D2Y6"/>
<proteinExistence type="predicted"/>
<organism evidence="1 2">
    <name type="scientific">Trichinella britovi</name>
    <name type="common">Parasitic roundworm</name>
    <dbReference type="NCBI Taxonomy" id="45882"/>
    <lineage>
        <taxon>Eukaryota</taxon>
        <taxon>Metazoa</taxon>
        <taxon>Ecdysozoa</taxon>
        <taxon>Nematoda</taxon>
        <taxon>Enoplea</taxon>
        <taxon>Dorylaimia</taxon>
        <taxon>Trichinellida</taxon>
        <taxon>Trichinellidae</taxon>
        <taxon>Trichinella</taxon>
    </lineage>
</organism>
<comment type="caution">
    <text evidence="1">The sequence shown here is derived from an EMBL/GenBank/DDBJ whole genome shotgun (WGS) entry which is preliminary data.</text>
</comment>
<protein>
    <submittedName>
        <fullName evidence="1">Uncharacterized protein</fullName>
    </submittedName>
</protein>
<gene>
    <name evidence="1" type="ORF">T03_15850</name>
</gene>
<reference evidence="1 2" key="1">
    <citation type="submission" date="2015-01" db="EMBL/GenBank/DDBJ databases">
        <title>Evolution of Trichinella species and genotypes.</title>
        <authorList>
            <person name="Korhonen P.K."/>
            <person name="Edoardo P."/>
            <person name="Giuseppe L.R."/>
            <person name="Gasser R.B."/>
        </authorList>
    </citation>
    <scope>NUCLEOTIDE SEQUENCE [LARGE SCALE GENOMIC DNA]</scope>
    <source>
        <strain evidence="1">ISS120</strain>
    </source>
</reference>
<evidence type="ECO:0000313" key="1">
    <source>
        <dbReference type="EMBL" id="KRY55783.1"/>
    </source>
</evidence>